<reference evidence="1" key="1">
    <citation type="submission" date="2023-03" db="EMBL/GenBank/DDBJ databases">
        <authorList>
            <person name="Cleenwerck I."/>
        </authorList>
    </citation>
    <scope>NUCLEOTIDE SEQUENCE</scope>
    <source>
        <strain evidence="1">LMG 32879</strain>
    </source>
</reference>
<keyword evidence="2" id="KW-1185">Reference proteome</keyword>
<dbReference type="InterPro" id="IPR012334">
    <property type="entry name" value="Pectin_lyas_fold"/>
</dbReference>
<sequence length="616" mass="65544">MDMSAASASANYSGSVPRTIAQKWGDRYNLADLGAKLDGSASDAAIIQSIYDDLPTNSLVEVPKNSRWDGKIKIPDPNKYITWLFDGHIGGFYPSPGGDGDVNITLSQGLYVGMVSKSAKHMNRPINALFWNMNSNFCGASCKNYAQYPAINASAISGPTSSGNTSAVNAELDSYGNTPSTAYDVGLNVFVKKMGQNSVWGIVDDIQDLSGKSPGAFGSWNEFDLWANGADIPTFDPSYGILQSGHRSIFYIAGSHIILPSWKARRHVTAWSAGQYDRPEPTSIQVRINNVPWLWYAVQPGTTGTINPHFPAPTQAVASYDGATTLSVSSIISGIISIGDYVTAAQPVRPFQIIAQLRGNPGGPGTYQIALDTGDMKESSFRSEGVYIAPRITDGTAVWQFGERYYQTIGSVLWLSSNTKEIGDGYDTVVGGDSSVRVDNAWLDSTSSSMGQNGAAVVRMKSGQPIDFTGNGTLAGRNKHTLSYSSGVGLSYTSLGFPVFGIHDDGSQQTGCSTPSAAGTTINDATIVGGPFIVVSASADAQGVKVDANMHDEGTSRTVVNGSSYKLYVYPINKNWAFIGKTAGSGILIPAYASVKLTTVSKYNHTIYAEYHPAVP</sequence>
<gene>
    <name evidence="1" type="ORF">LMG32879_003144</name>
</gene>
<evidence type="ECO:0000313" key="1">
    <source>
        <dbReference type="EMBL" id="CAI9122284.1"/>
    </source>
</evidence>
<accession>A0AA35Y5Q8</accession>
<dbReference type="EMBL" id="CATKSH010000042">
    <property type="protein sequence ID" value="CAI9122284.1"/>
    <property type="molecule type" value="Genomic_DNA"/>
</dbReference>
<evidence type="ECO:0000313" key="2">
    <source>
        <dbReference type="Proteomes" id="UP001176960"/>
    </source>
</evidence>
<dbReference type="Proteomes" id="UP001176960">
    <property type="component" value="Unassembled WGS sequence"/>
</dbReference>
<comment type="caution">
    <text evidence="1">The sequence shown here is derived from an EMBL/GenBank/DDBJ whole genome shotgun (WGS) entry which is preliminary data.</text>
</comment>
<organism evidence="1 2">
    <name type="scientific">Brytella acorum</name>
    <dbReference type="NCBI Taxonomy" id="2959299"/>
    <lineage>
        <taxon>Bacteria</taxon>
        <taxon>Pseudomonadati</taxon>
        <taxon>Pseudomonadota</taxon>
        <taxon>Alphaproteobacteria</taxon>
        <taxon>Acetobacterales</taxon>
        <taxon>Acetobacteraceae</taxon>
        <taxon>Brytella</taxon>
    </lineage>
</organism>
<dbReference type="Gene3D" id="2.160.20.10">
    <property type="entry name" value="Single-stranded right-handed beta-helix, Pectin lyase-like"/>
    <property type="match status" value="1"/>
</dbReference>
<proteinExistence type="predicted"/>
<dbReference type="RefSeq" id="WP_289843933.1">
    <property type="nucleotide sequence ID" value="NZ_CATKSH010000042.1"/>
</dbReference>
<name>A0AA35Y5Q8_9PROT</name>
<dbReference type="AlphaFoldDB" id="A0AA35Y5Q8"/>
<protein>
    <submittedName>
        <fullName evidence="1">Uncharacterized protein</fullName>
    </submittedName>
</protein>